<dbReference type="InterPro" id="IPR000551">
    <property type="entry name" value="MerR-type_HTH_dom"/>
</dbReference>
<dbReference type="OrthoDB" id="7595417at2"/>
<feature type="domain" description="HTH merR-type" evidence="1">
    <location>
        <begin position="5"/>
        <end position="74"/>
    </location>
</feature>
<reference evidence="2 3" key="1">
    <citation type="submission" date="2019-04" db="EMBL/GenBank/DDBJ databases">
        <authorList>
            <person name="Li Y."/>
            <person name="Wang J."/>
        </authorList>
    </citation>
    <scope>NUCLEOTIDE SEQUENCE [LARGE SCALE GENOMIC DNA]</scope>
    <source>
        <strain evidence="2 3">DSM 14668</strain>
    </source>
</reference>
<keyword evidence="3" id="KW-1185">Reference proteome</keyword>
<name>A0A4U1IVV3_9BACT</name>
<dbReference type="Proteomes" id="UP000309215">
    <property type="component" value="Unassembled WGS sequence"/>
</dbReference>
<evidence type="ECO:0000259" key="1">
    <source>
        <dbReference type="Pfam" id="PF13411"/>
    </source>
</evidence>
<organism evidence="2 3">
    <name type="scientific">Polyangium fumosum</name>
    <dbReference type="NCBI Taxonomy" id="889272"/>
    <lineage>
        <taxon>Bacteria</taxon>
        <taxon>Pseudomonadati</taxon>
        <taxon>Myxococcota</taxon>
        <taxon>Polyangia</taxon>
        <taxon>Polyangiales</taxon>
        <taxon>Polyangiaceae</taxon>
        <taxon>Polyangium</taxon>
    </lineage>
</organism>
<evidence type="ECO:0000313" key="3">
    <source>
        <dbReference type="Proteomes" id="UP000309215"/>
    </source>
</evidence>
<protein>
    <submittedName>
        <fullName evidence="2">MerR family transcriptional regulator</fullName>
    </submittedName>
</protein>
<dbReference type="AlphaFoldDB" id="A0A4U1IVV3"/>
<accession>A0A4U1IVV3</accession>
<evidence type="ECO:0000313" key="2">
    <source>
        <dbReference type="EMBL" id="TKC98644.1"/>
    </source>
</evidence>
<dbReference type="RefSeq" id="WP_136934473.1">
    <property type="nucleotide sequence ID" value="NZ_SSMQ01000065.1"/>
</dbReference>
<sequence>MDITYTAGDAVRVSGLRYKKLDEILRSGLLKPSAGGGQGRGSPRRFTARDLLALRLTREILKAGIRVRTMVGLLRYVQRGHGFPELHELVNVAVWTDGDGVVLFDKTKKKSAAGSSERCVSHVVDLGPAAERVLRGIERIANTEPQSRKNKKDR</sequence>
<dbReference type="Pfam" id="PF13411">
    <property type="entry name" value="MerR_1"/>
    <property type="match status" value="1"/>
</dbReference>
<comment type="caution">
    <text evidence="2">The sequence shown here is derived from an EMBL/GenBank/DDBJ whole genome shotgun (WGS) entry which is preliminary data.</text>
</comment>
<dbReference type="GO" id="GO:0006355">
    <property type="term" value="P:regulation of DNA-templated transcription"/>
    <property type="evidence" value="ECO:0007669"/>
    <property type="project" value="InterPro"/>
</dbReference>
<proteinExistence type="predicted"/>
<gene>
    <name evidence="2" type="ORF">E8A74_40455</name>
</gene>
<dbReference type="EMBL" id="SSMQ01000065">
    <property type="protein sequence ID" value="TKC98644.1"/>
    <property type="molecule type" value="Genomic_DNA"/>
</dbReference>
<dbReference type="GO" id="GO:0003677">
    <property type="term" value="F:DNA binding"/>
    <property type="evidence" value="ECO:0007669"/>
    <property type="project" value="InterPro"/>
</dbReference>